<keyword evidence="5" id="KW-0067">ATP-binding</keyword>
<evidence type="ECO:0000256" key="1">
    <source>
        <dbReference type="ARBA" id="ARBA00022741"/>
    </source>
</evidence>
<gene>
    <name evidence="10" type="ORF">EF806_02380</name>
</gene>
<evidence type="ECO:0000256" key="3">
    <source>
        <dbReference type="ARBA" id="ARBA00022801"/>
    </source>
</evidence>
<dbReference type="Pfam" id="PF00270">
    <property type="entry name" value="DEAD"/>
    <property type="match status" value="1"/>
</dbReference>
<dbReference type="CDD" id="cd12089">
    <property type="entry name" value="Hef_ID"/>
    <property type="match status" value="1"/>
</dbReference>
<dbReference type="Proteomes" id="UP000317158">
    <property type="component" value="Unassembled WGS sequence"/>
</dbReference>
<evidence type="ECO:0000256" key="5">
    <source>
        <dbReference type="ARBA" id="ARBA00022840"/>
    </source>
</evidence>
<dbReference type="SMART" id="SM00891">
    <property type="entry name" value="ERCC4"/>
    <property type="match status" value="1"/>
</dbReference>
<organism evidence="10 11">
    <name type="scientific">Methanoliparum thermophilum</name>
    <dbReference type="NCBI Taxonomy" id="2491083"/>
    <lineage>
        <taxon>Archaea</taxon>
        <taxon>Methanobacteriati</taxon>
        <taxon>Methanobacteriota</taxon>
        <taxon>Candidatus Methanoliparia</taxon>
        <taxon>Candidatus Methanoliparales</taxon>
        <taxon>Candidatus Methanoliparaceae</taxon>
        <taxon>Candidatus Methanoliparum</taxon>
    </lineage>
</organism>
<evidence type="ECO:0000256" key="4">
    <source>
        <dbReference type="ARBA" id="ARBA00022806"/>
    </source>
</evidence>
<dbReference type="InterPro" id="IPR001650">
    <property type="entry name" value="Helicase_C-like"/>
</dbReference>
<evidence type="ECO:0000256" key="7">
    <source>
        <dbReference type="ARBA" id="ARBA00023204"/>
    </source>
</evidence>
<dbReference type="InterPro" id="IPR014001">
    <property type="entry name" value="Helicase_ATP-bd"/>
</dbReference>
<dbReference type="SMART" id="SM00490">
    <property type="entry name" value="HELICc"/>
    <property type="match status" value="1"/>
</dbReference>
<proteinExistence type="predicted"/>
<dbReference type="SMART" id="SM00487">
    <property type="entry name" value="DEXDc"/>
    <property type="match status" value="1"/>
</dbReference>
<reference evidence="10 11" key="1">
    <citation type="journal article" date="2019" name="Nat. Microbiol.">
        <title>Wide diversity of methane and short-chain alkane metabolisms in uncultured archaea.</title>
        <authorList>
            <person name="Borrel G."/>
            <person name="Adam P.S."/>
            <person name="McKay L.J."/>
            <person name="Chen L.X."/>
            <person name="Sierra-Garcia I.N."/>
            <person name="Sieber C.M."/>
            <person name="Letourneur Q."/>
            <person name="Ghozlane A."/>
            <person name="Andersen G.L."/>
            <person name="Li W.J."/>
            <person name="Hallam S.J."/>
            <person name="Muyzer G."/>
            <person name="de Oliveira V.M."/>
            <person name="Inskeep W.P."/>
            <person name="Banfield J.F."/>
            <person name="Gribaldo S."/>
        </authorList>
    </citation>
    <scope>NUCLEOTIDE SEQUENCE [LARGE SCALE GENOMIC DNA]</scope>
    <source>
        <strain evidence="10">NM1a</strain>
    </source>
</reference>
<dbReference type="Pfam" id="PF00271">
    <property type="entry name" value="Helicase_C"/>
    <property type="match status" value="1"/>
</dbReference>
<dbReference type="NCBIfam" id="NF010337">
    <property type="entry name" value="PRK13766.1"/>
    <property type="match status" value="1"/>
</dbReference>
<dbReference type="InterPro" id="IPR010994">
    <property type="entry name" value="RuvA_2-like"/>
</dbReference>
<dbReference type="Pfam" id="PF02732">
    <property type="entry name" value="ERCC4"/>
    <property type="match status" value="1"/>
</dbReference>
<feature type="domain" description="Helicase ATP-binding" evidence="8">
    <location>
        <begin position="20"/>
        <end position="188"/>
    </location>
</feature>
<keyword evidence="2" id="KW-0227">DNA damage</keyword>
<dbReference type="PANTHER" id="PTHR14025:SF20">
    <property type="entry name" value="FANCONI ANEMIA GROUP M PROTEIN"/>
    <property type="match status" value="1"/>
</dbReference>
<dbReference type="InterPro" id="IPR006166">
    <property type="entry name" value="ERCC4_domain"/>
</dbReference>
<dbReference type="GO" id="GO:0004518">
    <property type="term" value="F:nuclease activity"/>
    <property type="evidence" value="ECO:0007669"/>
    <property type="project" value="InterPro"/>
</dbReference>
<dbReference type="Gene3D" id="3.40.50.10130">
    <property type="match status" value="1"/>
</dbReference>
<dbReference type="Gene3D" id="3.40.50.300">
    <property type="entry name" value="P-loop containing nucleotide triphosphate hydrolases"/>
    <property type="match status" value="2"/>
</dbReference>
<dbReference type="SUPFAM" id="SSF52980">
    <property type="entry name" value="Restriction endonuclease-like"/>
    <property type="match status" value="1"/>
</dbReference>
<dbReference type="EMBL" id="RXIF01000004">
    <property type="protein sequence ID" value="RZN64910.1"/>
    <property type="molecule type" value="Genomic_DNA"/>
</dbReference>
<dbReference type="GO" id="GO:0140097">
    <property type="term" value="F:catalytic activity, acting on DNA"/>
    <property type="evidence" value="ECO:0007669"/>
    <property type="project" value="UniProtKB-ARBA"/>
</dbReference>
<name>A0A520KT38_METT2</name>
<dbReference type="Pfam" id="PF21210">
    <property type="entry name" value="RNA_helicase_helical"/>
    <property type="match status" value="1"/>
</dbReference>
<evidence type="ECO:0000256" key="6">
    <source>
        <dbReference type="ARBA" id="ARBA00023125"/>
    </source>
</evidence>
<dbReference type="FunFam" id="3.40.50.300:FF:001992">
    <property type="entry name" value="ATP-dependent RNA helicase, putative"/>
    <property type="match status" value="1"/>
</dbReference>
<sequence length="744" mass="85389">MQNPLIDLDKIEWRDYQINLAKKALEKNCMIVLPTGLGKTVISLIVASSCLSKFDNGKALILSPTKPLVEQHSRFFKNSLKLDEDFIITLTGEIPPKKRVERWDNGRIIVSTPQVIENDLISKRINLRDVVHITFDEAHRAVGLYSYVYIAKRYIEEGSFVNILGITASPGSNVENIEEICKNLFIDEIVIKGENDPDILPYTHKRSIQWIRLDLSDEIKDIKKLLDDLIYERMDDLKSLGLINSHYKDLTKKEIISLQKSVRSSLLNNPSNDLFFAVSILAEILKVKHAVELIETQGISTFNRYLDRLMVEGRSKGGSKAAKRIILDPRFNKVLELSKNINKENKKIIEIKKILSDRFNSTPDSRVIIFANYRDTVDIIVKSIEELENVKPVKFVGQAKKENDKGLTQKEQVKILEGFRNGDYNVLVATSVAEEGLDIPATDLVIFYEPVPSEIRSIQRKGRTARRRYGEVIFLITKNTQDEVYYWISMNKEKKMRNIGTLNNKQDYNDHRRQKKVLEYFKDDERIKVIVDHRELRSNVAKALENKGVSIDVKTLEVGDYIVSDRTCLERKTTHDLLDSLFSKNRGFFEQLINLKSSYDRPVLLIEGSDLYTIRNVSPNAIRGLLSSIVLDFNIPILMSTDYNDSAELIYSMAEREQKKEKRTPVVHSGKTKKTLKERQEYIVSSLPNIGLSTAKSLLSHFGSIRSIFNADKEELMDVENIGEKTAKEIRYIIDKEYQSSSSE</sequence>
<evidence type="ECO:0000259" key="9">
    <source>
        <dbReference type="PROSITE" id="PS51194"/>
    </source>
</evidence>
<dbReference type="GO" id="GO:0004386">
    <property type="term" value="F:helicase activity"/>
    <property type="evidence" value="ECO:0007669"/>
    <property type="project" value="UniProtKB-KW"/>
</dbReference>
<dbReference type="InterPro" id="IPR027417">
    <property type="entry name" value="P-loop_NTPase"/>
</dbReference>
<dbReference type="Gene3D" id="1.10.150.20">
    <property type="entry name" value="5' to 3' exonuclease, C-terminal subdomain"/>
    <property type="match status" value="1"/>
</dbReference>
<dbReference type="CDD" id="cd20075">
    <property type="entry name" value="XPF_nuclease_XPF_arch"/>
    <property type="match status" value="1"/>
</dbReference>
<dbReference type="AlphaFoldDB" id="A0A520KT38"/>
<dbReference type="SUPFAM" id="SSF47781">
    <property type="entry name" value="RuvA domain 2-like"/>
    <property type="match status" value="1"/>
</dbReference>
<dbReference type="PANTHER" id="PTHR14025">
    <property type="entry name" value="FANCONI ANEMIA GROUP M FANCM FAMILY MEMBER"/>
    <property type="match status" value="1"/>
</dbReference>
<comment type="caution">
    <text evidence="10">The sequence shown here is derived from an EMBL/GenBank/DDBJ whole genome shotgun (WGS) entry which is preliminary data.</text>
</comment>
<dbReference type="InterPro" id="IPR041755">
    <property type="entry name" value="Hef_ID"/>
</dbReference>
<dbReference type="GO" id="GO:0005524">
    <property type="term" value="F:ATP binding"/>
    <property type="evidence" value="ECO:0007669"/>
    <property type="project" value="UniProtKB-KW"/>
</dbReference>
<evidence type="ECO:0000313" key="10">
    <source>
        <dbReference type="EMBL" id="RZN64910.1"/>
    </source>
</evidence>
<dbReference type="Gene3D" id="1.20.1320.20">
    <property type="entry name" value="hef helicase domain"/>
    <property type="match status" value="1"/>
</dbReference>
<evidence type="ECO:0000313" key="11">
    <source>
        <dbReference type="Proteomes" id="UP000317158"/>
    </source>
</evidence>
<keyword evidence="3" id="KW-0378">Hydrolase</keyword>
<dbReference type="SUPFAM" id="SSF52540">
    <property type="entry name" value="P-loop containing nucleoside triphosphate hydrolases"/>
    <property type="match status" value="1"/>
</dbReference>
<evidence type="ECO:0000259" key="8">
    <source>
        <dbReference type="PROSITE" id="PS51192"/>
    </source>
</evidence>
<keyword evidence="4 10" id="KW-0347">Helicase</keyword>
<feature type="domain" description="Helicase C-terminal" evidence="9">
    <location>
        <begin position="347"/>
        <end position="518"/>
    </location>
</feature>
<dbReference type="GO" id="GO:0006281">
    <property type="term" value="P:DNA repair"/>
    <property type="evidence" value="ECO:0007669"/>
    <property type="project" value="UniProtKB-KW"/>
</dbReference>
<keyword evidence="6" id="KW-0238">DNA-binding</keyword>
<dbReference type="InterPro" id="IPR011335">
    <property type="entry name" value="Restrct_endonuc-II-like"/>
</dbReference>
<evidence type="ECO:0000256" key="2">
    <source>
        <dbReference type="ARBA" id="ARBA00022763"/>
    </source>
</evidence>
<protein>
    <submittedName>
        <fullName evidence="10">DEAD/DEAH box helicase</fullName>
    </submittedName>
</protein>
<dbReference type="GO" id="GO:0003677">
    <property type="term" value="F:DNA binding"/>
    <property type="evidence" value="ECO:0007669"/>
    <property type="project" value="UniProtKB-KW"/>
</dbReference>
<dbReference type="Pfam" id="PF14520">
    <property type="entry name" value="HHH_5"/>
    <property type="match status" value="1"/>
</dbReference>
<dbReference type="GO" id="GO:0016787">
    <property type="term" value="F:hydrolase activity"/>
    <property type="evidence" value="ECO:0007669"/>
    <property type="project" value="UniProtKB-KW"/>
</dbReference>
<keyword evidence="1" id="KW-0547">Nucleotide-binding</keyword>
<dbReference type="PROSITE" id="PS51192">
    <property type="entry name" value="HELICASE_ATP_BIND_1"/>
    <property type="match status" value="1"/>
</dbReference>
<dbReference type="InterPro" id="IPR011545">
    <property type="entry name" value="DEAD/DEAH_box_helicase_dom"/>
</dbReference>
<dbReference type="PROSITE" id="PS51194">
    <property type="entry name" value="HELICASE_CTER"/>
    <property type="match status" value="1"/>
</dbReference>
<accession>A0A520KT38</accession>
<keyword evidence="7" id="KW-0234">DNA repair</keyword>